<comment type="caution">
    <text evidence="2">The sequence shown here is derived from an EMBL/GenBank/DDBJ whole genome shotgun (WGS) entry which is preliminary data.</text>
</comment>
<sequence length="65" mass="7237">MIMSTFGWITFLLVVIGGLNWGLVGFFNFDLVATLFGDMSTLTRVIYALVGLAALYELSTRWGKK</sequence>
<keyword evidence="1" id="KW-0812">Transmembrane</keyword>
<dbReference type="Proteomes" id="UP000179010">
    <property type="component" value="Unassembled WGS sequence"/>
</dbReference>
<evidence type="ECO:0000313" key="2">
    <source>
        <dbReference type="EMBL" id="OGB85421.1"/>
    </source>
</evidence>
<name>A0A1F4PP04_UNCK3</name>
<organism evidence="2 3">
    <name type="scientific">candidate division Kazan bacterium RIFCSPLOWO2_01_FULL_48_13</name>
    <dbReference type="NCBI Taxonomy" id="1798539"/>
    <lineage>
        <taxon>Bacteria</taxon>
        <taxon>Bacteria division Kazan-3B-28</taxon>
    </lineage>
</organism>
<dbReference type="InterPro" id="IPR007211">
    <property type="entry name" value="DUF378"/>
</dbReference>
<reference evidence="2 3" key="1">
    <citation type="journal article" date="2016" name="Nat. Commun.">
        <title>Thousands of microbial genomes shed light on interconnected biogeochemical processes in an aquifer system.</title>
        <authorList>
            <person name="Anantharaman K."/>
            <person name="Brown C.T."/>
            <person name="Hug L.A."/>
            <person name="Sharon I."/>
            <person name="Castelle C.J."/>
            <person name="Probst A.J."/>
            <person name="Thomas B.C."/>
            <person name="Singh A."/>
            <person name="Wilkins M.J."/>
            <person name="Karaoz U."/>
            <person name="Brodie E.L."/>
            <person name="Williams K.H."/>
            <person name="Hubbard S.S."/>
            <person name="Banfield J.F."/>
        </authorList>
    </citation>
    <scope>NUCLEOTIDE SEQUENCE [LARGE SCALE GENOMIC DNA]</scope>
</reference>
<protein>
    <submittedName>
        <fullName evidence="2">DUF378 domain-containing protein</fullName>
    </submittedName>
</protein>
<gene>
    <name evidence="2" type="ORF">A2994_02260</name>
</gene>
<feature type="transmembrane region" description="Helical" evidence="1">
    <location>
        <begin position="7"/>
        <end position="29"/>
    </location>
</feature>
<proteinExistence type="predicted"/>
<evidence type="ECO:0000313" key="3">
    <source>
        <dbReference type="Proteomes" id="UP000179010"/>
    </source>
</evidence>
<keyword evidence="1" id="KW-1133">Transmembrane helix</keyword>
<dbReference type="PANTHER" id="PTHR37304:SF1">
    <property type="entry name" value="MEMBRANE PROTEIN"/>
    <property type="match status" value="1"/>
</dbReference>
<accession>A0A1F4PP04</accession>
<evidence type="ECO:0000256" key="1">
    <source>
        <dbReference type="SAM" id="Phobius"/>
    </source>
</evidence>
<dbReference type="PANTHER" id="PTHR37304">
    <property type="entry name" value="MEMBRANE PROTEIN-RELATED"/>
    <property type="match status" value="1"/>
</dbReference>
<feature type="transmembrane region" description="Helical" evidence="1">
    <location>
        <begin position="41"/>
        <end position="59"/>
    </location>
</feature>
<keyword evidence="1" id="KW-0472">Membrane</keyword>
<dbReference type="EMBL" id="METE01000004">
    <property type="protein sequence ID" value="OGB85421.1"/>
    <property type="molecule type" value="Genomic_DNA"/>
</dbReference>
<dbReference type="AlphaFoldDB" id="A0A1F4PP04"/>
<dbReference type="Pfam" id="PF04070">
    <property type="entry name" value="DUF378"/>
    <property type="match status" value="1"/>
</dbReference>